<keyword evidence="2" id="KW-1185">Reference proteome</keyword>
<dbReference type="Proteomes" id="UP000762676">
    <property type="component" value="Unassembled WGS sequence"/>
</dbReference>
<dbReference type="AlphaFoldDB" id="A0AAV4G7U8"/>
<proteinExistence type="predicted"/>
<name>A0AAV4G7U8_9GAST</name>
<protein>
    <submittedName>
        <fullName evidence="1">Uncharacterized protein</fullName>
    </submittedName>
</protein>
<evidence type="ECO:0000313" key="2">
    <source>
        <dbReference type="Proteomes" id="UP000762676"/>
    </source>
</evidence>
<organism evidence="1 2">
    <name type="scientific">Elysia marginata</name>
    <dbReference type="NCBI Taxonomy" id="1093978"/>
    <lineage>
        <taxon>Eukaryota</taxon>
        <taxon>Metazoa</taxon>
        <taxon>Spiralia</taxon>
        <taxon>Lophotrochozoa</taxon>
        <taxon>Mollusca</taxon>
        <taxon>Gastropoda</taxon>
        <taxon>Heterobranchia</taxon>
        <taxon>Euthyneura</taxon>
        <taxon>Panpulmonata</taxon>
        <taxon>Sacoglossa</taxon>
        <taxon>Placobranchoidea</taxon>
        <taxon>Plakobranchidae</taxon>
        <taxon>Elysia</taxon>
    </lineage>
</organism>
<gene>
    <name evidence="1" type="ORF">ElyMa_000595500</name>
</gene>
<dbReference type="EMBL" id="BMAT01001167">
    <property type="protein sequence ID" value="GFR81070.1"/>
    <property type="molecule type" value="Genomic_DNA"/>
</dbReference>
<comment type="caution">
    <text evidence="1">The sequence shown here is derived from an EMBL/GenBank/DDBJ whole genome shotgun (WGS) entry which is preliminary data.</text>
</comment>
<reference evidence="1 2" key="1">
    <citation type="journal article" date="2021" name="Elife">
        <title>Chloroplast acquisition without the gene transfer in kleptoplastic sea slugs, Plakobranchus ocellatus.</title>
        <authorList>
            <person name="Maeda T."/>
            <person name="Takahashi S."/>
            <person name="Yoshida T."/>
            <person name="Shimamura S."/>
            <person name="Takaki Y."/>
            <person name="Nagai Y."/>
            <person name="Toyoda A."/>
            <person name="Suzuki Y."/>
            <person name="Arimoto A."/>
            <person name="Ishii H."/>
            <person name="Satoh N."/>
            <person name="Nishiyama T."/>
            <person name="Hasebe M."/>
            <person name="Maruyama T."/>
            <person name="Minagawa J."/>
            <person name="Obokata J."/>
            <person name="Shigenobu S."/>
        </authorList>
    </citation>
    <scope>NUCLEOTIDE SEQUENCE [LARGE SCALE GENOMIC DNA]</scope>
</reference>
<sequence>MDTRKLSGIPRGDLAPVGTRVDSASSSTLYIVYSSIQFYTLYTLYRPTSVCEFHLPSVSSGCGVRRALSSRALAPRHGAQPCTDNQHREITSWCALC</sequence>
<accession>A0AAV4G7U8</accession>
<evidence type="ECO:0000313" key="1">
    <source>
        <dbReference type="EMBL" id="GFR81070.1"/>
    </source>
</evidence>